<proteinExistence type="predicted"/>
<comment type="caution">
    <text evidence="1">The sequence shown here is derived from an EMBL/GenBank/DDBJ whole genome shotgun (WGS) entry which is preliminary data.</text>
</comment>
<accession>A0A7W3XSZ7</accession>
<name>A0A7W3XSZ7_9BACL</name>
<reference evidence="1 2" key="1">
    <citation type="submission" date="2020-08" db="EMBL/GenBank/DDBJ databases">
        <title>Genomic Encyclopedia of Type Strains, Phase III (KMG-III): the genomes of soil and plant-associated and newly described type strains.</title>
        <authorList>
            <person name="Whitman W."/>
        </authorList>
    </citation>
    <scope>NUCLEOTIDE SEQUENCE [LARGE SCALE GENOMIC DNA]</scope>
    <source>
        <strain evidence="1 2">CECT 8693</strain>
    </source>
</reference>
<sequence>MIEVKSLLTMEISKPILSTYNPAVRTYNILTEFMHDNCVPNQIGKNLCMWIDQDGILGEIDCVYPRVTYSEKCPITSIKHRVRGIPKLKVVSLDAEIFVQHYLSGFITWIAENKEITHEITMGSIKFFTSEKELVGILSENTQAISN</sequence>
<dbReference type="EMBL" id="JACJIP010000027">
    <property type="protein sequence ID" value="MBA9087227.1"/>
    <property type="molecule type" value="Genomic_DNA"/>
</dbReference>
<dbReference type="AlphaFoldDB" id="A0A7W3XSZ7"/>
<dbReference type="Proteomes" id="UP000567067">
    <property type="component" value="Unassembled WGS sequence"/>
</dbReference>
<evidence type="ECO:0000313" key="1">
    <source>
        <dbReference type="EMBL" id="MBA9087227.1"/>
    </source>
</evidence>
<gene>
    <name evidence="1" type="ORF">FHR92_003709</name>
</gene>
<evidence type="ECO:0000313" key="2">
    <source>
        <dbReference type="Proteomes" id="UP000567067"/>
    </source>
</evidence>
<organism evidence="1 2">
    <name type="scientific">Fontibacillus solani</name>
    <dbReference type="NCBI Taxonomy" id="1572857"/>
    <lineage>
        <taxon>Bacteria</taxon>
        <taxon>Bacillati</taxon>
        <taxon>Bacillota</taxon>
        <taxon>Bacilli</taxon>
        <taxon>Bacillales</taxon>
        <taxon>Paenibacillaceae</taxon>
        <taxon>Fontibacillus</taxon>
    </lineage>
</organism>
<dbReference type="RefSeq" id="WP_182537996.1">
    <property type="nucleotide sequence ID" value="NZ_JACJIP010000027.1"/>
</dbReference>
<protein>
    <submittedName>
        <fullName evidence="1">Uncharacterized protein</fullName>
    </submittedName>
</protein>
<keyword evidence="2" id="KW-1185">Reference proteome</keyword>